<dbReference type="OrthoDB" id="3244603at2759"/>
<dbReference type="STRING" id="1149755.A0A2J6RYK4"/>
<keyword evidence="3" id="KW-1185">Reference proteome</keyword>
<dbReference type="Proteomes" id="UP000235786">
    <property type="component" value="Unassembled WGS sequence"/>
</dbReference>
<gene>
    <name evidence="2" type="ORF">L207DRAFT_564238</name>
</gene>
<sequence length="562" mass="62007">MDSNDKYEEPSPAYSRPIVFRDPFAAVGGGIGNLSIAREANRAHASSNSTSTITASCAIFDEDNDSAAPSSLTSTTAASRDGFPSKSSPERGTEGDVPMSLPPQSNEFVLPFAELGPLDRCPSASPTSSSSIHSFGPDATSRSVSNIGYHDRHASFDGGAELPKIHGARLSPIPFTTSPAQVTRSASIAASVQSFKSTDFANDEWNTETLREMTDVVREALQSGSIPSVHLEILSEILKALLIDEQSQSTAVGIDLIALTYFDKTLDAILSHTSRNIAIAEPRSQEVFLRATSLQHKWQQRLKERYFTIDDIRIKDMKERALRGLSLNVADWRTDQMWSVTSNKPISLQQGDLGFEVGSWWPNIACAFRDGIVGEADEKATKGPYSVTALPLLTGEEIEGPTLDMYQYIKTGTSKEMPFSILGNRGGPVRILRGYALKSKFAPKIGVRYDGLHVVKQYGHKLADSNHDIYKCRLVLERVPGQKSMNDIIVAPAPSQLDDWVLYNRIVGEHIRARQGDMGYSEWREYVESQNMAKEEHIQKKELEASFPRHKLVARKKITTQN</sequence>
<dbReference type="AlphaFoldDB" id="A0A2J6RYK4"/>
<feature type="compositionally biased region" description="Low complexity" evidence="1">
    <location>
        <begin position="66"/>
        <end position="79"/>
    </location>
</feature>
<dbReference type="InterPro" id="IPR015947">
    <property type="entry name" value="PUA-like_sf"/>
</dbReference>
<reference evidence="2 3" key="1">
    <citation type="submission" date="2016-04" db="EMBL/GenBank/DDBJ databases">
        <title>A degradative enzymes factory behind the ericoid mycorrhizal symbiosis.</title>
        <authorList>
            <consortium name="DOE Joint Genome Institute"/>
            <person name="Martino E."/>
            <person name="Morin E."/>
            <person name="Grelet G."/>
            <person name="Kuo A."/>
            <person name="Kohler A."/>
            <person name="Daghino S."/>
            <person name="Barry K."/>
            <person name="Choi C."/>
            <person name="Cichocki N."/>
            <person name="Clum A."/>
            <person name="Copeland A."/>
            <person name="Hainaut M."/>
            <person name="Haridas S."/>
            <person name="Labutti K."/>
            <person name="Lindquist E."/>
            <person name="Lipzen A."/>
            <person name="Khouja H.-R."/>
            <person name="Murat C."/>
            <person name="Ohm R."/>
            <person name="Olson A."/>
            <person name="Spatafora J."/>
            <person name="Veneault-Fourrey C."/>
            <person name="Henrissat B."/>
            <person name="Grigoriev I."/>
            <person name="Martin F."/>
            <person name="Perotto S."/>
        </authorList>
    </citation>
    <scope>NUCLEOTIDE SEQUENCE [LARGE SCALE GENOMIC DNA]</scope>
    <source>
        <strain evidence="2 3">F</strain>
    </source>
</reference>
<evidence type="ECO:0000256" key="1">
    <source>
        <dbReference type="SAM" id="MobiDB-lite"/>
    </source>
</evidence>
<proteinExistence type="predicted"/>
<organism evidence="2 3">
    <name type="scientific">Hyaloscypha variabilis (strain UAMH 11265 / GT02V1 / F)</name>
    <name type="common">Meliniomyces variabilis</name>
    <dbReference type="NCBI Taxonomy" id="1149755"/>
    <lineage>
        <taxon>Eukaryota</taxon>
        <taxon>Fungi</taxon>
        <taxon>Dikarya</taxon>
        <taxon>Ascomycota</taxon>
        <taxon>Pezizomycotina</taxon>
        <taxon>Leotiomycetes</taxon>
        <taxon>Helotiales</taxon>
        <taxon>Hyaloscyphaceae</taxon>
        <taxon>Hyaloscypha</taxon>
        <taxon>Hyaloscypha variabilis</taxon>
    </lineage>
</organism>
<dbReference type="SUPFAM" id="SSF88697">
    <property type="entry name" value="PUA domain-like"/>
    <property type="match status" value="1"/>
</dbReference>
<accession>A0A2J6RYK4</accession>
<dbReference type="Gene3D" id="2.30.280.10">
    <property type="entry name" value="SRA-YDG"/>
    <property type="match status" value="1"/>
</dbReference>
<feature type="region of interest" description="Disordered" evidence="1">
    <location>
        <begin position="64"/>
        <end position="105"/>
    </location>
</feature>
<dbReference type="EMBL" id="KZ613942">
    <property type="protein sequence ID" value="PMD43587.1"/>
    <property type="molecule type" value="Genomic_DNA"/>
</dbReference>
<name>A0A2J6RYK4_HYAVF</name>
<protein>
    <submittedName>
        <fullName evidence="2">Uncharacterized protein</fullName>
    </submittedName>
</protein>
<evidence type="ECO:0000313" key="2">
    <source>
        <dbReference type="EMBL" id="PMD43587.1"/>
    </source>
</evidence>
<dbReference type="InterPro" id="IPR036987">
    <property type="entry name" value="SRA-YDG_sf"/>
</dbReference>
<evidence type="ECO:0000313" key="3">
    <source>
        <dbReference type="Proteomes" id="UP000235786"/>
    </source>
</evidence>